<accession>E0SRQ6</accession>
<gene>
    <name evidence="1" type="ordered locus">Igag_1639</name>
</gene>
<name>E0SRQ6_IGNAA</name>
<organism evidence="1 2">
    <name type="scientific">Ignisphaera aggregans (strain DSM 17230 / JCM 13409 / AQ1.S1)</name>
    <dbReference type="NCBI Taxonomy" id="583356"/>
    <lineage>
        <taxon>Archaea</taxon>
        <taxon>Thermoproteota</taxon>
        <taxon>Thermoprotei</taxon>
        <taxon>Desulfurococcales</taxon>
        <taxon>Desulfurococcaceae</taxon>
        <taxon>Ignisphaera</taxon>
    </lineage>
</organism>
<dbReference type="EMBL" id="CP002098">
    <property type="protein sequence ID" value="ADM28437.1"/>
    <property type="molecule type" value="Genomic_DNA"/>
</dbReference>
<sequence length="353" mass="40510">MPRRVIRTREGTVVDSDTGEVIDDRPIDFEHPEYRVYTHDDYMRKSHYEPMVYGYSGERLCIDDRLAEELISILIPGLVEILKAYLRKSICRANIDEINRVFQSLWGSEGAEIVQSIIQKKLSLSPYESRVHDVSGLLGLATFRCLKSAGFNEEKVFEAINSVVDGKTYRDEEIYSIVKALLESLRNARLDTYVRWVSKPLEEEIDLEYASRVLGTEIKIAKNVSYILTRVNELGVQITRTKIDISSKANDYQKVLSAIDYLSRRLGVTLSKPIPMIATTVIRLPFKINLNLLERFENAQRQGNRVKFSRGSWTALVYTSTVNLYINLQGNINRIDTDIVEVLPIVCTYIEKK</sequence>
<dbReference type="KEGG" id="iag:Igag_1639"/>
<proteinExistence type="predicted"/>
<evidence type="ECO:0000313" key="1">
    <source>
        <dbReference type="EMBL" id="ADM28437.1"/>
    </source>
</evidence>
<dbReference type="HOGENOM" id="CLU_784383_0_0_2"/>
<reference evidence="1 2" key="1">
    <citation type="journal article" date="2010" name="Stand. Genomic Sci.">
        <title>Complete genome sequence of Ignisphaera aggregans type strain (AQ1.S1).</title>
        <authorList>
            <person name="Goker M."/>
            <person name="Held B."/>
            <person name="Lapidus A."/>
            <person name="Nolan M."/>
            <person name="Spring S."/>
            <person name="Yasawong M."/>
            <person name="Lucas S."/>
            <person name="Glavina Del Rio T."/>
            <person name="Tice H."/>
            <person name="Cheng J.F."/>
            <person name="Goodwin L."/>
            <person name="Tapia R."/>
            <person name="Pitluck S."/>
            <person name="Liolios K."/>
            <person name="Ivanova N."/>
            <person name="Mavromatis K."/>
            <person name="Mikhailova N."/>
            <person name="Pati A."/>
            <person name="Chen A."/>
            <person name="Palaniappan K."/>
            <person name="Brambilla E."/>
            <person name="Land M."/>
            <person name="Hauser L."/>
            <person name="Chang Y.J."/>
            <person name="Jeffries C.D."/>
            <person name="Brettin T."/>
            <person name="Detter J.C."/>
            <person name="Han C."/>
            <person name="Rohde M."/>
            <person name="Sikorski J."/>
            <person name="Woyke T."/>
            <person name="Bristow J."/>
            <person name="Eisen J.A."/>
            <person name="Markowitz V."/>
            <person name="Hugenholtz P."/>
            <person name="Kyrpides N.C."/>
            <person name="Klenk H.P."/>
        </authorList>
    </citation>
    <scope>NUCLEOTIDE SEQUENCE [LARGE SCALE GENOMIC DNA]</scope>
    <source>
        <strain evidence="2">DSM 17230 / JCM 13409 / AQ1.S1</strain>
    </source>
</reference>
<protein>
    <submittedName>
        <fullName evidence="1">Uncharacterized protein</fullName>
    </submittedName>
</protein>
<dbReference type="STRING" id="583356.Igag_1639"/>
<dbReference type="BioCyc" id="IAGG583356:GHAH-1627-MONOMER"/>
<dbReference type="AlphaFoldDB" id="E0SRQ6"/>
<dbReference type="Proteomes" id="UP000001304">
    <property type="component" value="Chromosome"/>
</dbReference>
<evidence type="ECO:0000313" key="2">
    <source>
        <dbReference type="Proteomes" id="UP000001304"/>
    </source>
</evidence>
<keyword evidence="2" id="KW-1185">Reference proteome</keyword>